<keyword evidence="3 6" id="KW-0378">Hydrolase</keyword>
<sequence>MSIRIILTLFALVAIIPVPANADTLNIDNPIVPQRADPWIHRDPDTGCYTFIGSAPEFDRIEIRQACRLNDLKIAEPKVIWRKRESGPMSINIWAPELHRIDGAWYVYFAAGEKDQPFSIRMYTLSNPDDDPFTDNWSEEGRFETGLDTFSLDATQFEHRGKRYYVWAQQNAERTYNSALWIAEMDSPTSITGEPVIISEPTLDWEIQGYKVNEGAAVIKRNGKIFMTYSGAATDHRYAMGLLWADEDADLLDPASWHKSQEPVFTTNDALVRYGPGHNSFTIAEDGVTDLLIYHARDYRDLRGTPLTDPNRHARARVLEWDEEGFPVFGQEFGD</sequence>
<dbReference type="InterPro" id="IPR023296">
    <property type="entry name" value="Glyco_hydro_beta-prop_sf"/>
</dbReference>
<dbReference type="GO" id="GO:0004553">
    <property type="term" value="F:hydrolase activity, hydrolyzing O-glycosyl compounds"/>
    <property type="evidence" value="ECO:0007669"/>
    <property type="project" value="InterPro"/>
</dbReference>
<keyword evidence="4 6" id="KW-0326">Glycosidase</keyword>
<organism evidence="8 9">
    <name type="scientific">Marinihelvus fidelis</name>
    <dbReference type="NCBI Taxonomy" id="2613842"/>
    <lineage>
        <taxon>Bacteria</taxon>
        <taxon>Pseudomonadati</taxon>
        <taxon>Pseudomonadota</taxon>
        <taxon>Gammaproteobacteria</taxon>
        <taxon>Chromatiales</taxon>
        <taxon>Wenzhouxiangellaceae</taxon>
        <taxon>Marinihelvus</taxon>
    </lineage>
</organism>
<feature type="signal peptide" evidence="7">
    <location>
        <begin position="1"/>
        <end position="22"/>
    </location>
</feature>
<keyword evidence="2 7" id="KW-0732">Signal</keyword>
<proteinExistence type="inferred from homology"/>
<dbReference type="PIRSF" id="PIRSF025414">
    <property type="entry name" value="Alpha-L-arabinofuranosidase"/>
    <property type="match status" value="1"/>
</dbReference>
<evidence type="ECO:0000256" key="7">
    <source>
        <dbReference type="SAM" id="SignalP"/>
    </source>
</evidence>
<feature type="chain" id="PRO_5024436816" evidence="7">
    <location>
        <begin position="23"/>
        <end position="335"/>
    </location>
</feature>
<gene>
    <name evidence="8" type="ORF">F3N42_12540</name>
</gene>
<dbReference type="RefSeq" id="WP_150864818.1">
    <property type="nucleotide sequence ID" value="NZ_VYXP01000007.1"/>
</dbReference>
<dbReference type="CDD" id="cd18817">
    <property type="entry name" value="GH43f_LbAraf43-like"/>
    <property type="match status" value="1"/>
</dbReference>
<protein>
    <submittedName>
        <fullName evidence="8">Family 43 glycosylhydrolase</fullName>
    </submittedName>
</protein>
<dbReference type="EMBL" id="VYXP01000007">
    <property type="protein sequence ID" value="KAA9130514.1"/>
    <property type="molecule type" value="Genomic_DNA"/>
</dbReference>
<name>A0A5N0T7N7_9GAMM</name>
<dbReference type="PANTHER" id="PTHR43817:SF1">
    <property type="entry name" value="HYDROLASE, FAMILY 43, PUTATIVE (AFU_ORTHOLOGUE AFUA_3G01660)-RELATED"/>
    <property type="match status" value="1"/>
</dbReference>
<feature type="site" description="Important for catalytic activity, responsible for pKa modulation of the active site Glu and correct orientation of both the proton donor and substrate" evidence="5">
    <location>
        <position position="153"/>
    </location>
</feature>
<evidence type="ECO:0000256" key="5">
    <source>
        <dbReference type="PIRSR" id="PIRSR606710-2"/>
    </source>
</evidence>
<comment type="similarity">
    <text evidence="1 6">Belongs to the glycosyl hydrolase 43 family.</text>
</comment>
<dbReference type="Proteomes" id="UP000325372">
    <property type="component" value="Unassembled WGS sequence"/>
</dbReference>
<evidence type="ECO:0000256" key="6">
    <source>
        <dbReference type="RuleBase" id="RU361187"/>
    </source>
</evidence>
<dbReference type="PANTHER" id="PTHR43817">
    <property type="entry name" value="GLYCOSYL HYDROLASE"/>
    <property type="match status" value="1"/>
</dbReference>
<evidence type="ECO:0000313" key="9">
    <source>
        <dbReference type="Proteomes" id="UP000325372"/>
    </source>
</evidence>
<evidence type="ECO:0000256" key="2">
    <source>
        <dbReference type="ARBA" id="ARBA00022729"/>
    </source>
</evidence>
<dbReference type="InterPro" id="IPR006710">
    <property type="entry name" value="Glyco_hydro_43"/>
</dbReference>
<comment type="caution">
    <text evidence="8">The sequence shown here is derived from an EMBL/GenBank/DDBJ whole genome shotgun (WGS) entry which is preliminary data.</text>
</comment>
<evidence type="ECO:0000256" key="1">
    <source>
        <dbReference type="ARBA" id="ARBA00009865"/>
    </source>
</evidence>
<dbReference type="InterPro" id="IPR016828">
    <property type="entry name" value="Alpha-L-arabinofuranosidase"/>
</dbReference>
<dbReference type="Gene3D" id="2.115.10.20">
    <property type="entry name" value="Glycosyl hydrolase domain, family 43"/>
    <property type="match status" value="1"/>
</dbReference>
<accession>A0A5N0T7N7</accession>
<dbReference type="GO" id="GO:0005975">
    <property type="term" value="P:carbohydrate metabolic process"/>
    <property type="evidence" value="ECO:0007669"/>
    <property type="project" value="InterPro"/>
</dbReference>
<dbReference type="SUPFAM" id="SSF75005">
    <property type="entry name" value="Arabinanase/levansucrase/invertase"/>
    <property type="match status" value="1"/>
</dbReference>
<dbReference type="Pfam" id="PF04616">
    <property type="entry name" value="Glyco_hydro_43"/>
    <property type="match status" value="1"/>
</dbReference>
<keyword evidence="9" id="KW-1185">Reference proteome</keyword>
<dbReference type="AlphaFoldDB" id="A0A5N0T7N7"/>
<evidence type="ECO:0000313" key="8">
    <source>
        <dbReference type="EMBL" id="KAA9130514.1"/>
    </source>
</evidence>
<evidence type="ECO:0000256" key="4">
    <source>
        <dbReference type="ARBA" id="ARBA00023295"/>
    </source>
</evidence>
<reference evidence="8 9" key="1">
    <citation type="submission" date="2019-09" db="EMBL/GenBank/DDBJ databases">
        <title>Wenzhouxiangella sp. Genome sequencing and assembly.</title>
        <authorList>
            <person name="Zhang R."/>
        </authorList>
    </citation>
    <scope>NUCLEOTIDE SEQUENCE [LARGE SCALE GENOMIC DNA]</scope>
    <source>
        <strain evidence="8 9">W260</strain>
    </source>
</reference>
<evidence type="ECO:0000256" key="3">
    <source>
        <dbReference type="ARBA" id="ARBA00022801"/>
    </source>
</evidence>